<dbReference type="Pfam" id="PF00126">
    <property type="entry name" value="HTH_1"/>
    <property type="match status" value="1"/>
</dbReference>
<feature type="domain" description="HTH lysR-type" evidence="5">
    <location>
        <begin position="1"/>
        <end position="59"/>
    </location>
</feature>
<dbReference type="Gene3D" id="1.10.10.10">
    <property type="entry name" value="Winged helix-like DNA-binding domain superfamily/Winged helix DNA-binding domain"/>
    <property type="match status" value="1"/>
</dbReference>
<dbReference type="CDD" id="cd08471">
    <property type="entry name" value="PBP2_CrgA_like_2"/>
    <property type="match status" value="1"/>
</dbReference>
<dbReference type="EMBL" id="JBHUGH010000001">
    <property type="protein sequence ID" value="MFD1910759.1"/>
    <property type="molecule type" value="Genomic_DNA"/>
</dbReference>
<evidence type="ECO:0000256" key="1">
    <source>
        <dbReference type="ARBA" id="ARBA00009437"/>
    </source>
</evidence>
<dbReference type="InterPro" id="IPR005119">
    <property type="entry name" value="LysR_subst-bd"/>
</dbReference>
<evidence type="ECO:0000256" key="3">
    <source>
        <dbReference type="ARBA" id="ARBA00023125"/>
    </source>
</evidence>
<protein>
    <submittedName>
        <fullName evidence="6">LysR family transcriptional regulator</fullName>
    </submittedName>
</protein>
<keyword evidence="4" id="KW-0804">Transcription</keyword>
<evidence type="ECO:0000256" key="4">
    <source>
        <dbReference type="ARBA" id="ARBA00023163"/>
    </source>
</evidence>
<evidence type="ECO:0000256" key="2">
    <source>
        <dbReference type="ARBA" id="ARBA00023015"/>
    </source>
</evidence>
<evidence type="ECO:0000313" key="7">
    <source>
        <dbReference type="Proteomes" id="UP001597353"/>
    </source>
</evidence>
<sequence length="306" mass="33057">MDRLQSLRVFVAVAETESFTAGARALGLSTPSATRGVLALEAELGARLFTRTTRQVRLTDVGWSYLQDVREVLAGLAAADAAASGAAQIPVGQLRITCPQEFGRIYVAPLLTEFLDRFPGVSADVLMIDRIVNIVEEGYDLALRIGRLPSSGLAAIRVGQVRRVLCGAPGYFAVRGRPQVPAELASHTVVSVGPRTAGQHWRFGSGGEHAVRVSPRLSVSSVAAGIEVARRGWGICQALSYQIGPDLEAGRLQLVLEDYEPEPLPVHLVHIEGRRAAPKVRALVDFLTERLRETPGVNWKGQEQQD</sequence>
<dbReference type="RefSeq" id="WP_390258661.1">
    <property type="nucleotide sequence ID" value="NZ_JBHUGH010000001.1"/>
</dbReference>
<comment type="similarity">
    <text evidence="1">Belongs to the LysR transcriptional regulatory family.</text>
</comment>
<dbReference type="Gene3D" id="3.40.190.290">
    <property type="match status" value="1"/>
</dbReference>
<evidence type="ECO:0000259" key="5">
    <source>
        <dbReference type="PROSITE" id="PS50931"/>
    </source>
</evidence>
<dbReference type="SUPFAM" id="SSF53850">
    <property type="entry name" value="Periplasmic binding protein-like II"/>
    <property type="match status" value="1"/>
</dbReference>
<dbReference type="InterPro" id="IPR036390">
    <property type="entry name" value="WH_DNA-bd_sf"/>
</dbReference>
<gene>
    <name evidence="6" type="ORF">ACFSGJ_00860</name>
</gene>
<dbReference type="InterPro" id="IPR000847">
    <property type="entry name" value="LysR_HTH_N"/>
</dbReference>
<keyword evidence="7" id="KW-1185">Reference proteome</keyword>
<evidence type="ECO:0000313" key="6">
    <source>
        <dbReference type="EMBL" id="MFD1910759.1"/>
    </source>
</evidence>
<comment type="caution">
    <text evidence="6">The sequence shown here is derived from an EMBL/GenBank/DDBJ whole genome shotgun (WGS) entry which is preliminary data.</text>
</comment>
<proteinExistence type="inferred from homology"/>
<dbReference type="PANTHER" id="PTHR30537">
    <property type="entry name" value="HTH-TYPE TRANSCRIPTIONAL REGULATOR"/>
    <property type="match status" value="1"/>
</dbReference>
<dbReference type="InterPro" id="IPR036388">
    <property type="entry name" value="WH-like_DNA-bd_sf"/>
</dbReference>
<name>A0ABW4S1Q7_9RHOB</name>
<dbReference type="Proteomes" id="UP001597353">
    <property type="component" value="Unassembled WGS sequence"/>
</dbReference>
<reference evidence="7" key="1">
    <citation type="journal article" date="2019" name="Int. J. Syst. Evol. Microbiol.">
        <title>The Global Catalogue of Microorganisms (GCM) 10K type strain sequencing project: providing services to taxonomists for standard genome sequencing and annotation.</title>
        <authorList>
            <consortium name="The Broad Institute Genomics Platform"/>
            <consortium name="The Broad Institute Genome Sequencing Center for Infectious Disease"/>
            <person name="Wu L."/>
            <person name="Ma J."/>
        </authorList>
    </citation>
    <scope>NUCLEOTIDE SEQUENCE [LARGE SCALE GENOMIC DNA]</scope>
    <source>
        <strain evidence="7">CGMCC 4.7242</strain>
    </source>
</reference>
<dbReference type="PANTHER" id="PTHR30537:SF5">
    <property type="entry name" value="HTH-TYPE TRANSCRIPTIONAL ACTIVATOR TTDR-RELATED"/>
    <property type="match status" value="1"/>
</dbReference>
<dbReference type="SUPFAM" id="SSF46785">
    <property type="entry name" value="Winged helix' DNA-binding domain"/>
    <property type="match status" value="1"/>
</dbReference>
<dbReference type="InterPro" id="IPR058163">
    <property type="entry name" value="LysR-type_TF_proteobact-type"/>
</dbReference>
<dbReference type="Pfam" id="PF03466">
    <property type="entry name" value="LysR_substrate"/>
    <property type="match status" value="1"/>
</dbReference>
<dbReference type="PROSITE" id="PS50931">
    <property type="entry name" value="HTH_LYSR"/>
    <property type="match status" value="1"/>
</dbReference>
<accession>A0ABW4S1Q7</accession>
<organism evidence="6 7">
    <name type="scientific">Halodurantibacterium flavum</name>
    <dbReference type="NCBI Taxonomy" id="1382802"/>
    <lineage>
        <taxon>Bacteria</taxon>
        <taxon>Pseudomonadati</taxon>
        <taxon>Pseudomonadota</taxon>
        <taxon>Alphaproteobacteria</taxon>
        <taxon>Rhodobacterales</taxon>
        <taxon>Paracoccaceae</taxon>
        <taxon>Halodurantibacterium</taxon>
    </lineage>
</organism>
<keyword evidence="3" id="KW-0238">DNA-binding</keyword>
<keyword evidence="2" id="KW-0805">Transcription regulation</keyword>